<evidence type="ECO:0000313" key="2">
    <source>
        <dbReference type="Proteomes" id="UP000316612"/>
    </source>
</evidence>
<dbReference type="EMBL" id="BJNY01000001">
    <property type="protein sequence ID" value="GED04541.1"/>
    <property type="molecule type" value="Genomic_DNA"/>
</dbReference>
<accession>A0A4Y4DPP4</accession>
<reference evidence="1 2" key="1">
    <citation type="submission" date="2019-06" db="EMBL/GenBank/DDBJ databases">
        <title>Whole genome shotgun sequence of Glutamicibacter uratoxydans NBRC 15515.</title>
        <authorList>
            <person name="Hosoyama A."/>
            <person name="Uohara A."/>
            <person name="Ohji S."/>
            <person name="Ichikawa N."/>
        </authorList>
    </citation>
    <scope>NUCLEOTIDE SEQUENCE [LARGE SCALE GENOMIC DNA]</scope>
    <source>
        <strain evidence="1 2">NBRC 15515</strain>
    </source>
</reference>
<dbReference type="OrthoDB" id="877829at2"/>
<evidence type="ECO:0000313" key="1">
    <source>
        <dbReference type="EMBL" id="GED04541.1"/>
    </source>
</evidence>
<comment type="caution">
    <text evidence="1">The sequence shown here is derived from an EMBL/GenBank/DDBJ whole genome shotgun (WGS) entry which is preliminary data.</text>
</comment>
<name>A0A4Y4DPP4_GLUUR</name>
<gene>
    <name evidence="1" type="ORF">AUR04nite_00730</name>
</gene>
<dbReference type="Gene3D" id="3.40.50.300">
    <property type="entry name" value="P-loop containing nucleotide triphosphate hydrolases"/>
    <property type="match status" value="1"/>
</dbReference>
<proteinExistence type="predicted"/>
<dbReference type="RefSeq" id="WP_141360803.1">
    <property type="nucleotide sequence ID" value="NZ_BAAAJL010000007.1"/>
</dbReference>
<sequence length="209" mass="23096">MAGKLTLIGLTGYKQHGKSSVADHLVKKHSFTRLSFAGPLKAMADRINPVVGIHAYQDGDEFVAEPIHLDVARELHPNEGELKEAYPLYRLFLQRLGTEGLREIDDLFWIKLLDAELGSLYKAGVSRVVIDDARFPNEGEYFHAGKDEGINASLWQVTRPGAGIPDDTHASEAYVGRLGEERHLKNAGTIEELHDLVDAVVAPYLNEGN</sequence>
<dbReference type="Proteomes" id="UP000316612">
    <property type="component" value="Unassembled WGS sequence"/>
</dbReference>
<protein>
    <recommendedName>
        <fullName evidence="3">Adenylate kinase</fullName>
    </recommendedName>
</protein>
<dbReference type="InterPro" id="IPR027417">
    <property type="entry name" value="P-loop_NTPase"/>
</dbReference>
<dbReference type="SUPFAM" id="SSF52540">
    <property type="entry name" value="P-loop containing nucleoside triphosphate hydrolases"/>
    <property type="match status" value="1"/>
</dbReference>
<organism evidence="1 2">
    <name type="scientific">Glutamicibacter uratoxydans</name>
    <name type="common">Arthrobacter uratoxydans</name>
    <dbReference type="NCBI Taxonomy" id="43667"/>
    <lineage>
        <taxon>Bacteria</taxon>
        <taxon>Bacillati</taxon>
        <taxon>Actinomycetota</taxon>
        <taxon>Actinomycetes</taxon>
        <taxon>Micrococcales</taxon>
        <taxon>Micrococcaceae</taxon>
        <taxon>Glutamicibacter</taxon>
    </lineage>
</organism>
<dbReference type="AlphaFoldDB" id="A0A4Y4DPP4"/>
<evidence type="ECO:0008006" key="3">
    <source>
        <dbReference type="Google" id="ProtNLM"/>
    </source>
</evidence>
<keyword evidence="2" id="KW-1185">Reference proteome</keyword>